<gene>
    <name evidence="3" type="ORF">BDV40DRAFT_293793</name>
</gene>
<accession>A0A5N6UC10</accession>
<reference evidence="3 4" key="1">
    <citation type="submission" date="2019-04" db="EMBL/GenBank/DDBJ databases">
        <title>Friends and foes A comparative genomics study of 23 Aspergillus species from section Flavi.</title>
        <authorList>
            <consortium name="DOE Joint Genome Institute"/>
            <person name="Kjaerbolling I."/>
            <person name="Vesth T."/>
            <person name="Frisvad J.C."/>
            <person name="Nybo J.L."/>
            <person name="Theobald S."/>
            <person name="Kildgaard S."/>
            <person name="Isbrandt T."/>
            <person name="Kuo A."/>
            <person name="Sato A."/>
            <person name="Lyhne E.K."/>
            <person name="Kogle M.E."/>
            <person name="Wiebenga A."/>
            <person name="Kun R.S."/>
            <person name="Lubbers R.J."/>
            <person name="Makela M.R."/>
            <person name="Barry K."/>
            <person name="Chovatia M."/>
            <person name="Clum A."/>
            <person name="Daum C."/>
            <person name="Haridas S."/>
            <person name="He G."/>
            <person name="LaButti K."/>
            <person name="Lipzen A."/>
            <person name="Mondo S."/>
            <person name="Riley R."/>
            <person name="Salamov A."/>
            <person name="Simmons B.A."/>
            <person name="Magnuson J.K."/>
            <person name="Henrissat B."/>
            <person name="Mortensen U.H."/>
            <person name="Larsen T.O."/>
            <person name="Devries R.P."/>
            <person name="Grigoriev I.V."/>
            <person name="Machida M."/>
            <person name="Baker S.E."/>
            <person name="Andersen M.R."/>
        </authorList>
    </citation>
    <scope>NUCLEOTIDE SEQUENCE [LARGE SCALE GENOMIC DNA]</scope>
    <source>
        <strain evidence="3 4">CBS 117626</strain>
    </source>
</reference>
<keyword evidence="4" id="KW-1185">Reference proteome</keyword>
<sequence>MQRASLFSLWAVALPVKGVACQQIPLCATGLEGSSCSRMDIQCICADTALQQNISGCIVMAYLNISNTMCGIKPRDISHNTTTVTSVFMSLAITFTLRRGDIFAILSLDGYGKDIWTLPFGSITCIVNTGIWRVSWVLIAINALYLLVYGFGTEFNCVPVLYIRTKWHGKQNDLILFPLHKIAGLSVSMSKNIMLLSILTVVSILRLRVVITYVTTTNVTYNTLATSYWSLIERFSGINVTPGCSSTPETMKLPMELSILKRTETAVRRKEMGTDTESLFPVSRNR</sequence>
<keyword evidence="1" id="KW-0732">Signal</keyword>
<dbReference type="AlphaFoldDB" id="A0A5N6UC10"/>
<feature type="signal peptide" evidence="1">
    <location>
        <begin position="1"/>
        <end position="21"/>
    </location>
</feature>
<dbReference type="Proteomes" id="UP000326950">
    <property type="component" value="Unassembled WGS sequence"/>
</dbReference>
<organism evidence="3 4">
    <name type="scientific">Aspergillus tamarii</name>
    <dbReference type="NCBI Taxonomy" id="41984"/>
    <lineage>
        <taxon>Eukaryota</taxon>
        <taxon>Fungi</taxon>
        <taxon>Dikarya</taxon>
        <taxon>Ascomycota</taxon>
        <taxon>Pezizomycotina</taxon>
        <taxon>Eurotiomycetes</taxon>
        <taxon>Eurotiomycetidae</taxon>
        <taxon>Eurotiales</taxon>
        <taxon>Aspergillaceae</taxon>
        <taxon>Aspergillus</taxon>
        <taxon>Aspergillus subgen. Circumdati</taxon>
    </lineage>
</organism>
<evidence type="ECO:0000313" key="3">
    <source>
        <dbReference type="EMBL" id="KAE8156108.1"/>
    </source>
</evidence>
<dbReference type="InterPro" id="IPR049326">
    <property type="entry name" value="Rhodopsin_dom_fungi"/>
</dbReference>
<dbReference type="Pfam" id="PF20684">
    <property type="entry name" value="Fung_rhodopsin"/>
    <property type="match status" value="1"/>
</dbReference>
<protein>
    <recommendedName>
        <fullName evidence="2">Rhodopsin domain-containing protein</fullName>
    </recommendedName>
</protein>
<evidence type="ECO:0000313" key="4">
    <source>
        <dbReference type="Proteomes" id="UP000326950"/>
    </source>
</evidence>
<feature type="chain" id="PRO_5024850657" description="Rhodopsin domain-containing protein" evidence="1">
    <location>
        <begin position="22"/>
        <end position="286"/>
    </location>
</feature>
<dbReference type="EMBL" id="ML738779">
    <property type="protein sequence ID" value="KAE8156108.1"/>
    <property type="molecule type" value="Genomic_DNA"/>
</dbReference>
<proteinExistence type="predicted"/>
<name>A0A5N6UC10_ASPTM</name>
<dbReference type="OrthoDB" id="2496787at2759"/>
<evidence type="ECO:0000259" key="2">
    <source>
        <dbReference type="Pfam" id="PF20684"/>
    </source>
</evidence>
<feature type="domain" description="Rhodopsin" evidence="2">
    <location>
        <begin position="174"/>
        <end position="238"/>
    </location>
</feature>
<evidence type="ECO:0000256" key="1">
    <source>
        <dbReference type="SAM" id="SignalP"/>
    </source>
</evidence>